<sequence length="176" mass="20262">MAKKPHKLPTYNQDYDIVLQAITTRLPIAYCKWSTVNNIDPANYTAILDSVIKGFEKYTLENFEYIYTETKAKITDYINTFEVAPQGSIDEFKLIFFLSRTLSENLENKGLKVISEVVLTAMIWLLDLRLDSVKCRREALSTQIIKMIHRNGIAKETGKVGLYLTYKCLYNSAKDN</sequence>
<dbReference type="EMBL" id="MIQH01000431">
    <property type="protein sequence ID" value="OIR25020.1"/>
    <property type="molecule type" value="Genomic_DNA"/>
</dbReference>
<dbReference type="AlphaFoldDB" id="A0A1J5TXS2"/>
<dbReference type="Proteomes" id="UP000182798">
    <property type="component" value="Unassembled WGS sequence"/>
</dbReference>
<evidence type="ECO:0000313" key="4">
    <source>
        <dbReference type="Proteomes" id="UP000278334"/>
    </source>
</evidence>
<reference evidence="1 4" key="3">
    <citation type="submission" date="2017-11" db="EMBL/GenBank/DDBJ databases">
        <title>Genome sequence of the bacterial symbiont EPR9N from a vent mussel Bathymodiolus thermophilus.</title>
        <authorList>
            <person name="Won Y.-J."/>
        </authorList>
    </citation>
    <scope>NUCLEOTIDE SEQUENCE [LARGE SCALE GENOMIC DNA]</scope>
    <source>
        <strain evidence="1 4">EPR9N</strain>
    </source>
</reference>
<accession>A0A1J5TXS2</accession>
<gene>
    <name evidence="2" type="ORF">BGC33_12410</name>
    <name evidence="1" type="ORF">MS2017_1972</name>
</gene>
<dbReference type="Proteomes" id="UP000278334">
    <property type="component" value="Chromosome"/>
</dbReference>
<reference evidence="2" key="2">
    <citation type="journal article" date="2017" name="Stand. Genomic Sci.">
        <title>Genome sequence of the sulfur-oxidizing Bathymodiolus thermophilus gill endosymbiont.</title>
        <authorList>
            <person name="Ponnudurai R."/>
            <person name="Sayavedra L."/>
            <person name="Kleiner M."/>
            <person name="Heiden S.E."/>
            <person name="Thurmer A."/>
            <person name="Felbeck H."/>
            <person name="Schluter R."/>
            <person name="Sievert S.M."/>
            <person name="Daniel R."/>
            <person name="Schweder T."/>
            <person name="Markert S."/>
        </authorList>
    </citation>
    <scope>NUCLEOTIDE SEQUENCE</scope>
    <source>
        <strain evidence="2">BAT/CrabSpa'14</strain>
    </source>
</reference>
<evidence type="ECO:0000313" key="2">
    <source>
        <dbReference type="EMBL" id="OIR25020.1"/>
    </source>
</evidence>
<dbReference type="EMBL" id="CP024634">
    <property type="protein sequence ID" value="AYQ57632.1"/>
    <property type="molecule type" value="Genomic_DNA"/>
</dbReference>
<dbReference type="OrthoDB" id="9814576at2"/>
<proteinExistence type="predicted"/>
<dbReference type="RefSeq" id="WP_071563905.1">
    <property type="nucleotide sequence ID" value="NZ_CP024634.1"/>
</dbReference>
<name>A0A1J5TXS2_9GAMM</name>
<evidence type="ECO:0000313" key="3">
    <source>
        <dbReference type="Proteomes" id="UP000182798"/>
    </source>
</evidence>
<evidence type="ECO:0000313" key="1">
    <source>
        <dbReference type="EMBL" id="AYQ57632.1"/>
    </source>
</evidence>
<protein>
    <submittedName>
        <fullName evidence="2">Uncharacterized protein</fullName>
    </submittedName>
</protein>
<organism evidence="2 3">
    <name type="scientific">Bathymodiolus thermophilus thioautotrophic gill symbiont</name>
    <dbReference type="NCBI Taxonomy" id="2360"/>
    <lineage>
        <taxon>Bacteria</taxon>
        <taxon>Pseudomonadati</taxon>
        <taxon>Pseudomonadota</taxon>
        <taxon>Gammaproteobacteria</taxon>
        <taxon>sulfur-oxidizing symbionts</taxon>
    </lineage>
</organism>
<reference evidence="3" key="1">
    <citation type="submission" date="2016-09" db="EMBL/GenBank/DDBJ databases">
        <title>Genome Sequence of Bathymodiolus thermophilus sulfur-oxidizing gill endosymbiont.</title>
        <authorList>
            <person name="Ponnudurai R."/>
            <person name="Kleiner M."/>
            <person name="Sayavedra L."/>
            <person name="Thuermer A."/>
            <person name="Felbeck H."/>
            <person name="Schlueter R."/>
            <person name="Schweder T."/>
            <person name="Markert S."/>
        </authorList>
    </citation>
    <scope>NUCLEOTIDE SEQUENCE [LARGE SCALE GENOMIC DNA]</scope>
    <source>
        <strain evidence="3">BAT/CrabSpa'14</strain>
    </source>
</reference>
<dbReference type="KEGG" id="bthg:MS2017_1972"/>